<evidence type="ECO:0000259" key="7">
    <source>
        <dbReference type="Pfam" id="PF09210"/>
    </source>
</evidence>
<dbReference type="InterPro" id="IPR028995">
    <property type="entry name" value="Glyco_hydro_57/38_cen_sf"/>
</dbReference>
<feature type="domain" description="1,4-alpha-glucan branching enzyme C-terminal" evidence="7">
    <location>
        <begin position="418"/>
        <end position="514"/>
    </location>
</feature>
<feature type="active site" description="Proton donor" evidence="3">
    <location>
        <position position="345"/>
    </location>
</feature>
<dbReference type="InterPro" id="IPR004300">
    <property type="entry name" value="Glyco_hydro_57_N"/>
</dbReference>
<evidence type="ECO:0000313" key="9">
    <source>
        <dbReference type="Proteomes" id="UP000002592"/>
    </source>
</evidence>
<dbReference type="RefSeq" id="WP_011824099.1">
    <property type="nucleotide sequence ID" value="NC_008819.1"/>
</dbReference>
<protein>
    <submittedName>
        <fullName evidence="8">Uncharacterized conserved protein</fullName>
    </submittedName>
</protein>
<accession>A2C3L8</accession>
<dbReference type="PANTHER" id="PTHR41695">
    <property type="entry name" value="1,4-ALPHA-GLUCAN BRANCHING ENZYME RV3031-RELATED"/>
    <property type="match status" value="1"/>
</dbReference>
<feature type="binding site" evidence="4">
    <location>
        <position position="252"/>
    </location>
    <ligand>
        <name>substrate</name>
    </ligand>
</feature>
<feature type="binding site" evidence="4">
    <location>
        <position position="397"/>
    </location>
    <ligand>
        <name>substrate</name>
    </ligand>
</feature>
<dbReference type="KEGG" id="pme:NATL1_15211"/>
<dbReference type="Gene3D" id="1.20.1430.10">
    <property type="entry name" value="Families 57/38 glycoside transferase, middle domain"/>
    <property type="match status" value="1"/>
</dbReference>
<dbReference type="CDD" id="cd10792">
    <property type="entry name" value="GH57N_AmyC_like"/>
    <property type="match status" value="1"/>
</dbReference>
<dbReference type="InterPro" id="IPR037090">
    <property type="entry name" value="57_glycoside_trans_central"/>
</dbReference>
<dbReference type="SUPFAM" id="SSF88688">
    <property type="entry name" value="Families 57/38 glycoside transferase middle domain"/>
    <property type="match status" value="1"/>
</dbReference>
<evidence type="ECO:0000256" key="5">
    <source>
        <dbReference type="RuleBase" id="RU361196"/>
    </source>
</evidence>
<dbReference type="HOGENOM" id="CLU_008192_1_0_3"/>
<feature type="active site" description="Nucleophile" evidence="3">
    <location>
        <position position="183"/>
    </location>
</feature>
<dbReference type="eggNOG" id="COG1543">
    <property type="taxonomic scope" value="Bacteria"/>
</dbReference>
<dbReference type="InterPro" id="IPR011330">
    <property type="entry name" value="Glyco_hydro/deAcase_b/a-brl"/>
</dbReference>
<evidence type="ECO:0000259" key="6">
    <source>
        <dbReference type="Pfam" id="PF03065"/>
    </source>
</evidence>
<dbReference type="Pfam" id="PF09210">
    <property type="entry name" value="BE_C"/>
    <property type="match status" value="1"/>
</dbReference>
<evidence type="ECO:0000256" key="4">
    <source>
        <dbReference type="PIRSR" id="PIRSR640042-2"/>
    </source>
</evidence>
<feature type="domain" description="Glycoside hydrolase family 57 N-terminal" evidence="6">
    <location>
        <begin position="7"/>
        <end position="382"/>
    </location>
</feature>
<feature type="binding site" evidence="4">
    <location>
        <position position="235"/>
    </location>
    <ligand>
        <name>substrate</name>
    </ligand>
</feature>
<name>A2C3L8_PROM1</name>
<dbReference type="PANTHER" id="PTHR41695:SF1">
    <property type="entry name" value="1,4-ALPHA-GLUCAN BRANCHING ENZYME TK1436"/>
    <property type="match status" value="1"/>
</dbReference>
<reference evidence="9" key="1">
    <citation type="journal article" date="2007" name="PLoS Genet.">
        <title>Patterns and implications of gene gain and loss in the evolution of Prochlorococcus.</title>
        <authorList>
            <person name="Kettler G.C."/>
            <person name="Martiny A.C."/>
            <person name="Huang K."/>
            <person name="Zucker J."/>
            <person name="Coleman M.L."/>
            <person name="Rodrigue S."/>
            <person name="Chen F."/>
            <person name="Lapidus A."/>
            <person name="Ferriera S."/>
            <person name="Johnson J."/>
            <person name="Steglich C."/>
            <person name="Church G.M."/>
            <person name="Richardson P."/>
            <person name="Chisholm S.W."/>
        </authorList>
    </citation>
    <scope>NUCLEOTIDE SEQUENCE [LARGE SCALE GENOMIC DNA]</scope>
    <source>
        <strain evidence="9">NATL1A</strain>
    </source>
</reference>
<evidence type="ECO:0000256" key="1">
    <source>
        <dbReference type="ARBA" id="ARBA00006821"/>
    </source>
</evidence>
<proteinExistence type="inferred from homology"/>
<comment type="similarity">
    <text evidence="1 5">Belongs to the glycosyl hydrolase 57 family.</text>
</comment>
<evidence type="ECO:0000313" key="8">
    <source>
        <dbReference type="EMBL" id="ABM76078.1"/>
    </source>
</evidence>
<dbReference type="GO" id="GO:0003844">
    <property type="term" value="F:1,4-alpha-glucan branching enzyme activity"/>
    <property type="evidence" value="ECO:0007669"/>
    <property type="project" value="InterPro"/>
</dbReference>
<dbReference type="Proteomes" id="UP000002592">
    <property type="component" value="Chromosome"/>
</dbReference>
<feature type="binding site" evidence="4">
    <location>
        <position position="456"/>
    </location>
    <ligand>
        <name>substrate</name>
    </ligand>
</feature>
<dbReference type="EMBL" id="CP000553">
    <property type="protein sequence ID" value="ABM76078.1"/>
    <property type="molecule type" value="Genomic_DNA"/>
</dbReference>
<gene>
    <name evidence="8" type="ordered locus">NATL1_15211</name>
</gene>
<dbReference type="GO" id="GO:0030979">
    <property type="term" value="P:alpha-glucan biosynthetic process"/>
    <property type="evidence" value="ECO:0007669"/>
    <property type="project" value="InterPro"/>
</dbReference>
<dbReference type="Gene3D" id="3.20.110.10">
    <property type="entry name" value="Glycoside hydrolase 38, N terminal domain"/>
    <property type="match status" value="1"/>
</dbReference>
<dbReference type="InterPro" id="IPR015293">
    <property type="entry name" value="BE_C"/>
</dbReference>
<keyword evidence="2 5" id="KW-0119">Carbohydrate metabolism</keyword>
<dbReference type="CAZy" id="GH57">
    <property type="family name" value="Glycoside Hydrolase Family 57"/>
</dbReference>
<evidence type="ECO:0000256" key="3">
    <source>
        <dbReference type="PIRSR" id="PIRSR640042-1"/>
    </source>
</evidence>
<dbReference type="InterPro" id="IPR027291">
    <property type="entry name" value="Glyco_hydro_38_N_sf"/>
</dbReference>
<evidence type="ECO:0000256" key="2">
    <source>
        <dbReference type="ARBA" id="ARBA00023277"/>
    </source>
</evidence>
<dbReference type="SUPFAM" id="SSF88713">
    <property type="entry name" value="Glycoside hydrolase/deacetylase"/>
    <property type="match status" value="1"/>
</dbReference>
<dbReference type="Pfam" id="PF03065">
    <property type="entry name" value="Glyco_hydro_57"/>
    <property type="match status" value="1"/>
</dbReference>
<dbReference type="InterPro" id="IPR040042">
    <property type="entry name" value="Branching_enz_MT3115-like"/>
</dbReference>
<dbReference type="GO" id="GO:0005576">
    <property type="term" value="C:extracellular region"/>
    <property type="evidence" value="ECO:0007669"/>
    <property type="project" value="TreeGrafter"/>
</dbReference>
<sequence>MTKGNLAIVLHAHLPYVRAEEPGSLEEDWFFQALAECYLPLLETLENASRSKDQAPKITIGLSPTLLSLLGDEVLKNRFEEWVTIRIEVLNTLETDCIKAVLHLKGHLKRQLESWKICQGDVIGRFKKLQTLEVIDILTCAATHGYLPLLRENPEAVRAQLKTAVTEHKRLFMSAPLGIWLPECAYYEGLDELMAESGLRYAVLDGHGLLNADPRPRYGLYAPICTRKGVAFFGRDSESTLPVWSARDGYPGNPSYREFHRDLGWDLSIENLKKIGIKGKRPLGIKLFKITSRNTSLENKQEYDPEAANESAEKDADNYLKERKKQLIKLEKSMQIEPLLIAPFDAELFGHWWFEGPKFLSYLFIKSKKEGIKLITLKESLKLTPKIQLCNPSPSSWGQGGFHNYWLNKSNAWIVNEWSKAGRAMVSICSDSLIEESNIKIINQAGRELLLCQSSDWSFILKAGTTTELARERINLHLKRFWMLINTIKNNKIINEKILEEIEKEDCLFPLISLIDWKKKS</sequence>
<dbReference type="AlphaFoldDB" id="A2C3L8"/>
<organism evidence="8 9">
    <name type="scientific">Prochlorococcus marinus (strain NATL1A)</name>
    <dbReference type="NCBI Taxonomy" id="167555"/>
    <lineage>
        <taxon>Bacteria</taxon>
        <taxon>Bacillati</taxon>
        <taxon>Cyanobacteriota</taxon>
        <taxon>Cyanophyceae</taxon>
        <taxon>Synechococcales</taxon>
        <taxon>Prochlorococcaceae</taxon>
        <taxon>Prochlorococcus</taxon>
    </lineage>
</organism>